<reference evidence="1" key="1">
    <citation type="submission" date="2020-11" db="EMBL/GenBank/DDBJ databases">
        <title>Novosphingobium aureum sp. nov., a marine bacterium isolated from sediment of a salt flat.</title>
        <authorList>
            <person name="Yoo Y."/>
            <person name="Kim J.-J."/>
        </authorList>
    </citation>
    <scope>NUCLEOTIDE SEQUENCE</scope>
    <source>
        <strain evidence="1">YJ-S2-02</strain>
    </source>
</reference>
<evidence type="ECO:0008006" key="3">
    <source>
        <dbReference type="Google" id="ProtNLM"/>
    </source>
</evidence>
<dbReference type="AlphaFoldDB" id="A0A931MLL9"/>
<dbReference type="EMBL" id="JADZGI010000001">
    <property type="protein sequence ID" value="MBH0113589.1"/>
    <property type="molecule type" value="Genomic_DNA"/>
</dbReference>
<accession>A0A931MLL9</accession>
<evidence type="ECO:0000313" key="2">
    <source>
        <dbReference type="Proteomes" id="UP000617634"/>
    </source>
</evidence>
<keyword evidence="2" id="KW-1185">Reference proteome</keyword>
<dbReference type="Proteomes" id="UP000617634">
    <property type="component" value="Unassembled WGS sequence"/>
</dbReference>
<dbReference type="RefSeq" id="WP_197163862.1">
    <property type="nucleotide sequence ID" value="NZ_JADZGI010000001.1"/>
</dbReference>
<proteinExistence type="predicted"/>
<comment type="caution">
    <text evidence="1">The sequence shown here is derived from an EMBL/GenBank/DDBJ whole genome shotgun (WGS) entry which is preliminary data.</text>
</comment>
<protein>
    <recommendedName>
        <fullName evidence="3">DUF937 domain-containing protein</fullName>
    </recommendedName>
</protein>
<evidence type="ECO:0000313" key="1">
    <source>
        <dbReference type="EMBL" id="MBH0113589.1"/>
    </source>
</evidence>
<name>A0A931MLL9_9SPHN</name>
<organism evidence="1 2">
    <name type="scientific">Novosphingobium aureum</name>
    <dbReference type="NCBI Taxonomy" id="2792964"/>
    <lineage>
        <taxon>Bacteria</taxon>
        <taxon>Pseudomonadati</taxon>
        <taxon>Pseudomonadota</taxon>
        <taxon>Alphaproteobacteria</taxon>
        <taxon>Sphingomonadales</taxon>
        <taxon>Sphingomonadaceae</taxon>
        <taxon>Novosphingobium</taxon>
    </lineage>
</organism>
<gene>
    <name evidence="1" type="ORF">I5E68_11570</name>
</gene>
<sequence>MALLDAILGQAGSGTDLAGLAGRFGLDPVMAQKAVAALGQSHEQPGDTAALAADKTGLDTGTMQQMIAAIGGEGALGQIAQQITANPQVMQMLDRDGDGSVIDDIAGMASGFFARK</sequence>